<dbReference type="CDD" id="cd13866">
    <property type="entry name" value="CuRO_2_BOD"/>
    <property type="match status" value="1"/>
</dbReference>
<evidence type="ECO:0000256" key="2">
    <source>
        <dbReference type="ARBA" id="ARBA00011245"/>
    </source>
</evidence>
<accession>A0ABY1QC78</accession>
<feature type="domain" description="Plastocyanin-like" evidence="11">
    <location>
        <begin position="477"/>
        <end position="602"/>
    </location>
</feature>
<dbReference type="Proteomes" id="UP001158049">
    <property type="component" value="Unassembled WGS sequence"/>
</dbReference>
<comment type="caution">
    <text evidence="13">The sequence shown here is derived from an EMBL/GenBank/DDBJ whole genome shotgun (WGS) entry which is preliminary data.</text>
</comment>
<dbReference type="EC" id="1.16.3.4" evidence="5"/>
<dbReference type="InterPro" id="IPR011707">
    <property type="entry name" value="Cu-oxidase-like_N"/>
</dbReference>
<proteinExistence type="predicted"/>
<dbReference type="PANTHER" id="PTHR48267">
    <property type="entry name" value="CUPREDOXIN SUPERFAMILY PROTEIN"/>
    <property type="match status" value="1"/>
</dbReference>
<evidence type="ECO:0000259" key="11">
    <source>
        <dbReference type="Pfam" id="PF07731"/>
    </source>
</evidence>
<dbReference type="EMBL" id="FXUL01000012">
    <property type="protein sequence ID" value="SMP67123.1"/>
    <property type="molecule type" value="Genomic_DNA"/>
</dbReference>
<evidence type="ECO:0000256" key="10">
    <source>
        <dbReference type="SAM" id="MobiDB-lite"/>
    </source>
</evidence>
<dbReference type="SUPFAM" id="SSF49503">
    <property type="entry name" value="Cupredoxins"/>
    <property type="match status" value="3"/>
</dbReference>
<comment type="subcellular location">
    <subcellularLocation>
        <location evidence="1">Periplasm</location>
    </subcellularLocation>
</comment>
<evidence type="ECO:0000256" key="5">
    <source>
        <dbReference type="ARBA" id="ARBA00038978"/>
    </source>
</evidence>
<dbReference type="CDD" id="cd13889">
    <property type="entry name" value="CuRO_3_BOD"/>
    <property type="match status" value="1"/>
</dbReference>
<feature type="region of interest" description="Disordered" evidence="10">
    <location>
        <begin position="437"/>
        <end position="478"/>
    </location>
</feature>
<evidence type="ECO:0000256" key="4">
    <source>
        <dbReference type="ARBA" id="ARBA00023002"/>
    </source>
</evidence>
<keyword evidence="13" id="KW-0132">Cell division</keyword>
<dbReference type="PANTHER" id="PTHR48267:SF1">
    <property type="entry name" value="BILIRUBIN OXIDASE"/>
    <property type="match status" value="1"/>
</dbReference>
<comment type="catalytic activity">
    <reaction evidence="9">
        <text>4 Cu(+) + O2 + 4 H(+) = 4 Cu(2+) + 2 H2O</text>
        <dbReference type="Rhea" id="RHEA:30083"/>
        <dbReference type="ChEBI" id="CHEBI:15377"/>
        <dbReference type="ChEBI" id="CHEBI:15378"/>
        <dbReference type="ChEBI" id="CHEBI:15379"/>
        <dbReference type="ChEBI" id="CHEBI:29036"/>
        <dbReference type="ChEBI" id="CHEBI:49552"/>
        <dbReference type="EC" id="1.16.3.4"/>
    </reaction>
    <physiologicalReaction direction="left-to-right" evidence="9">
        <dbReference type="Rhea" id="RHEA:30084"/>
    </physiologicalReaction>
</comment>
<name>A0ABY1QC78_9BURK</name>
<evidence type="ECO:0000313" key="14">
    <source>
        <dbReference type="Proteomes" id="UP001158049"/>
    </source>
</evidence>
<sequence>MDFPKPRETEDAEIDPAISTAPGELKSISLKGDFSRRALLKLGTGVAAGYALLGHKAATAKDANAEFDEAGMAPRPALTPFAMPLPIPAIKQWKDPADLWPRPAEMPVEGECGRDRHQFWVGERESPKKACELYVREADHSFHPQLPTQKIWGYDGTVPGPTFVARYGTPVLVRIHNHLPSSATHIGYGSPEISTHLHNLHAPSESDGFPGDWYSKDKFGPSLTRPGSFKDHHYPNCYAEHDKYPETDGEPREALGTLWYHDHRMDFTAPNVYKGLAGFYLLFDEVDSGNEYDTNPKALRLPSGVGKYDIPLVFQDKKFDSGGYLQFDQFNTDGILGNKVCVNGKIQPYFKVERRKYRFRLLNGSSSRFYEFFLTGPGGDQSFSYIANDGNLLAKPLTMKKVRLSPAERGDIVVDFSKFPIGSKLYLVNRLLQTDGRGPKESLSSGGPQLLRFDVDSNPPTEDVSQVPPLLREQPPFDPKDAVRTRVWEFDRNNSTWSVNGQLFDVTKPAAIIKRGTAEIWVLKGKGGWWHPIHIHATEGRILSRNGRQPPEHERGRKDVYPLGEGEEIRIYLRFTDFVGKYIMHCHNTVHEDHAMMVRWDVVP</sequence>
<feature type="region of interest" description="Disordered" evidence="10">
    <location>
        <begin position="1"/>
        <end position="20"/>
    </location>
</feature>
<evidence type="ECO:0000256" key="9">
    <source>
        <dbReference type="ARBA" id="ARBA00048092"/>
    </source>
</evidence>
<dbReference type="PROSITE" id="PS00080">
    <property type="entry name" value="MULTICOPPER_OXIDASE2"/>
    <property type="match status" value="1"/>
</dbReference>
<gene>
    <name evidence="13" type="ORF">SAMN06295970_112107</name>
</gene>
<protein>
    <recommendedName>
        <fullName evidence="6">Multicopper oxidase CueO</fullName>
        <ecNumber evidence="5">1.16.3.4</ecNumber>
    </recommendedName>
    <alternativeName>
        <fullName evidence="7">Copper efflux oxidase</fullName>
    </alternativeName>
    <alternativeName>
        <fullName evidence="8">Cuprous oxidase</fullName>
    </alternativeName>
</protein>
<evidence type="ECO:0000256" key="6">
    <source>
        <dbReference type="ARBA" id="ARBA00041027"/>
    </source>
</evidence>
<keyword evidence="13" id="KW-0131">Cell cycle</keyword>
<dbReference type="PROSITE" id="PS51318">
    <property type="entry name" value="TAT"/>
    <property type="match status" value="1"/>
</dbReference>
<evidence type="ECO:0000256" key="8">
    <source>
        <dbReference type="ARBA" id="ARBA00043090"/>
    </source>
</evidence>
<feature type="domain" description="Plastocyanin-like" evidence="12">
    <location>
        <begin position="147"/>
        <end position="211"/>
    </location>
</feature>
<evidence type="ECO:0000256" key="1">
    <source>
        <dbReference type="ARBA" id="ARBA00004418"/>
    </source>
</evidence>
<evidence type="ECO:0000256" key="3">
    <source>
        <dbReference type="ARBA" id="ARBA00022723"/>
    </source>
</evidence>
<dbReference type="InterPro" id="IPR011706">
    <property type="entry name" value="Cu-oxidase_C"/>
</dbReference>
<keyword evidence="13" id="KW-0167">Capsid protein</keyword>
<dbReference type="InterPro" id="IPR006311">
    <property type="entry name" value="TAT_signal"/>
</dbReference>
<organism evidence="13 14">
    <name type="scientific">Noviherbaspirillum suwonense</name>
    <dbReference type="NCBI Taxonomy" id="1224511"/>
    <lineage>
        <taxon>Bacteria</taxon>
        <taxon>Pseudomonadati</taxon>
        <taxon>Pseudomonadota</taxon>
        <taxon>Betaproteobacteria</taxon>
        <taxon>Burkholderiales</taxon>
        <taxon>Oxalobacteraceae</taxon>
        <taxon>Noviherbaspirillum</taxon>
    </lineage>
</organism>
<keyword evidence="14" id="KW-1185">Reference proteome</keyword>
<reference evidence="13 14" key="1">
    <citation type="submission" date="2017-05" db="EMBL/GenBank/DDBJ databases">
        <authorList>
            <person name="Varghese N."/>
            <person name="Submissions S."/>
        </authorList>
    </citation>
    <scope>NUCLEOTIDE SEQUENCE [LARGE SCALE GENOMIC DNA]</scope>
    <source>
        <strain evidence="13 14">DSM 26001</strain>
    </source>
</reference>
<dbReference type="GO" id="GO:0051301">
    <property type="term" value="P:cell division"/>
    <property type="evidence" value="ECO:0007669"/>
    <property type="project" value="UniProtKB-KW"/>
</dbReference>
<dbReference type="InterPro" id="IPR045087">
    <property type="entry name" value="Cu-oxidase_fam"/>
</dbReference>
<keyword evidence="4" id="KW-0560">Oxidoreductase</keyword>
<keyword evidence="3" id="KW-0479">Metal-binding</keyword>
<evidence type="ECO:0000256" key="7">
    <source>
        <dbReference type="ARBA" id="ARBA00042896"/>
    </source>
</evidence>
<keyword evidence="13" id="KW-0946">Virion</keyword>
<dbReference type="InterPro" id="IPR008972">
    <property type="entry name" value="Cupredoxin"/>
</dbReference>
<comment type="subunit">
    <text evidence="2">Monomer.</text>
</comment>
<dbReference type="Pfam" id="PF07731">
    <property type="entry name" value="Cu-oxidase_2"/>
    <property type="match status" value="1"/>
</dbReference>
<evidence type="ECO:0000313" key="13">
    <source>
        <dbReference type="EMBL" id="SMP67123.1"/>
    </source>
</evidence>
<dbReference type="Pfam" id="PF07732">
    <property type="entry name" value="Cu-oxidase_3"/>
    <property type="match status" value="1"/>
</dbReference>
<evidence type="ECO:0000259" key="12">
    <source>
        <dbReference type="Pfam" id="PF07732"/>
    </source>
</evidence>
<dbReference type="Gene3D" id="2.60.40.420">
    <property type="entry name" value="Cupredoxins - blue copper proteins"/>
    <property type="match status" value="3"/>
</dbReference>
<dbReference type="InterPro" id="IPR002355">
    <property type="entry name" value="Cu_oxidase_Cu_BS"/>
</dbReference>